<keyword evidence="2 6" id="KW-0808">Transferase</keyword>
<dbReference type="Gene3D" id="3.40.50.2000">
    <property type="entry name" value="Glycogen Phosphorylase B"/>
    <property type="match status" value="2"/>
</dbReference>
<dbReference type="FunFam" id="3.40.50.2000:FF:000023">
    <property type="entry name" value="ADP-heptose--LPS heptosyltransferase II"/>
    <property type="match status" value="1"/>
</dbReference>
<evidence type="ECO:0000313" key="6">
    <source>
        <dbReference type="EMBL" id="AOU97048.1"/>
    </source>
</evidence>
<evidence type="ECO:0000313" key="7">
    <source>
        <dbReference type="Proteomes" id="UP000095401"/>
    </source>
</evidence>
<protein>
    <recommendedName>
        <fullName evidence="4">lipopolysaccharide heptosyltransferase II</fullName>
        <ecNumber evidence="4">2.4.99.24</ecNumber>
    </recommendedName>
</protein>
<dbReference type="InterPro" id="IPR051199">
    <property type="entry name" value="LPS_LOS_Heptosyltrfase"/>
</dbReference>
<dbReference type="Proteomes" id="UP000095401">
    <property type="component" value="Chromosome"/>
</dbReference>
<dbReference type="PANTHER" id="PTHR30160">
    <property type="entry name" value="TETRAACYLDISACCHARIDE 4'-KINASE-RELATED"/>
    <property type="match status" value="1"/>
</dbReference>
<dbReference type="GO" id="GO:0009244">
    <property type="term" value="P:lipopolysaccharide core region biosynthetic process"/>
    <property type="evidence" value="ECO:0007669"/>
    <property type="project" value="TreeGrafter"/>
</dbReference>
<evidence type="ECO:0000256" key="3">
    <source>
        <dbReference type="ARBA" id="ARBA00043995"/>
    </source>
</evidence>
<comment type="similarity">
    <text evidence="3">Belongs to the glycosyltransferase 9 family.</text>
</comment>
<comment type="catalytic activity">
    <reaction evidence="5">
        <text>an L-alpha-D-Hep-(1-&gt;5)-[alpha-Kdo-(2-&gt;4)]-alpha-Kdo-(2-&gt;6)-lipid A + ADP-L-glycero-beta-D-manno-heptose = an L-alpha-D-Hep-(1-&gt;3)-L-alpha-D-Hep-(1-&gt;5)-[alpha-Kdo-(2-&gt;4)]-alpha-Kdo-(2-&gt;6)-lipid A + ADP + H(+)</text>
        <dbReference type="Rhea" id="RHEA:74071"/>
        <dbReference type="ChEBI" id="CHEBI:15378"/>
        <dbReference type="ChEBI" id="CHEBI:61506"/>
        <dbReference type="ChEBI" id="CHEBI:193068"/>
        <dbReference type="ChEBI" id="CHEBI:193069"/>
        <dbReference type="ChEBI" id="CHEBI:456216"/>
        <dbReference type="EC" id="2.4.99.24"/>
    </reaction>
</comment>
<dbReference type="AlphaFoldDB" id="A0A1D8IKQ5"/>
<keyword evidence="1" id="KW-0328">Glycosyltransferase</keyword>
<dbReference type="NCBIfam" id="TIGR02195">
    <property type="entry name" value="heptsyl_trn_II"/>
    <property type="match status" value="1"/>
</dbReference>
<dbReference type="PANTHER" id="PTHR30160:SF7">
    <property type="entry name" value="ADP-HEPTOSE--LPS HEPTOSYLTRANSFERASE 2"/>
    <property type="match status" value="1"/>
</dbReference>
<name>A0A1D8IKQ5_9GAMM</name>
<dbReference type="Pfam" id="PF01075">
    <property type="entry name" value="Glyco_transf_9"/>
    <property type="match status" value="1"/>
</dbReference>
<gene>
    <name evidence="6" type="ORF">BI364_02645</name>
</gene>
<dbReference type="KEGG" id="aprs:BI364_02645"/>
<dbReference type="InterPro" id="IPR002201">
    <property type="entry name" value="Glyco_trans_9"/>
</dbReference>
<dbReference type="GO" id="GO:0008713">
    <property type="term" value="F:ADP-heptose-lipopolysaccharide heptosyltransferase activity"/>
    <property type="evidence" value="ECO:0007669"/>
    <property type="project" value="UniProtKB-EC"/>
</dbReference>
<proteinExistence type="inferred from homology"/>
<evidence type="ECO:0000256" key="2">
    <source>
        <dbReference type="ARBA" id="ARBA00022679"/>
    </source>
</evidence>
<dbReference type="SUPFAM" id="SSF53756">
    <property type="entry name" value="UDP-Glycosyltransferase/glycogen phosphorylase"/>
    <property type="match status" value="1"/>
</dbReference>
<evidence type="ECO:0000256" key="4">
    <source>
        <dbReference type="ARBA" id="ARBA00044042"/>
    </source>
</evidence>
<dbReference type="EC" id="2.4.99.24" evidence="4"/>
<organism evidence="6 7">
    <name type="scientific">Acidihalobacter yilgarnensis</name>
    <dbReference type="NCBI Taxonomy" id="2819280"/>
    <lineage>
        <taxon>Bacteria</taxon>
        <taxon>Pseudomonadati</taxon>
        <taxon>Pseudomonadota</taxon>
        <taxon>Gammaproteobacteria</taxon>
        <taxon>Chromatiales</taxon>
        <taxon>Ectothiorhodospiraceae</taxon>
        <taxon>Acidihalobacter</taxon>
    </lineage>
</organism>
<dbReference type="InterPro" id="IPR011910">
    <property type="entry name" value="RfaF"/>
</dbReference>
<sequence length="343" mass="37406">MAVAPRQCLVVGPAWVGDMIMAQSLFKVLRARYPELIIDVLAPAWTAPLIDRMPEVRRAIPQPLGHGRLALAERYRLGRRLRTDAYDWALVLPNSFKSALIPWFAGIPRRTGFRGEFRYGLLNDLHTLDKRALPRTVQRFAVLGLPPKVAAAFQSLPVPVLRADAVAAAEAADRLGLDTHRPVLALCPGAEYGPAKRWPTEYFAAVARHYRTQGWQSWVFGSERDASLAEAVCRDAGPDCINLAGRTTLTEAADLMATCTAVVSNDSGLMHLAAALGRPLVAVYGSSDPGFTPPLAAPGRARIERLGLDCSPCFARECPLGHLECLRGLHPERVVRALDALIV</sequence>
<reference evidence="7" key="1">
    <citation type="submission" date="2016-09" db="EMBL/GenBank/DDBJ databases">
        <title>Acidihalobacter prosperus F5.</title>
        <authorList>
            <person name="Khaleque H.N."/>
            <person name="Ramsay J.P."/>
            <person name="Kaksonen A.H."/>
            <person name="Boxall N.J."/>
            <person name="Watkin E.L.J."/>
        </authorList>
    </citation>
    <scope>NUCLEOTIDE SEQUENCE [LARGE SCALE GENOMIC DNA]</scope>
    <source>
        <strain evidence="7">F5</strain>
    </source>
</reference>
<evidence type="ECO:0000256" key="5">
    <source>
        <dbReference type="ARBA" id="ARBA00047503"/>
    </source>
</evidence>
<dbReference type="GO" id="GO:0005829">
    <property type="term" value="C:cytosol"/>
    <property type="evidence" value="ECO:0007669"/>
    <property type="project" value="TreeGrafter"/>
</dbReference>
<dbReference type="RefSeq" id="WP_070077438.1">
    <property type="nucleotide sequence ID" value="NZ_CP017415.1"/>
</dbReference>
<keyword evidence="7" id="KW-1185">Reference proteome</keyword>
<accession>A0A1D8IKQ5</accession>
<dbReference type="CDD" id="cd03789">
    <property type="entry name" value="GT9_LPS_heptosyltransferase"/>
    <property type="match status" value="1"/>
</dbReference>
<dbReference type="EMBL" id="CP017415">
    <property type="protein sequence ID" value="AOU97048.1"/>
    <property type="molecule type" value="Genomic_DNA"/>
</dbReference>
<evidence type="ECO:0000256" key="1">
    <source>
        <dbReference type="ARBA" id="ARBA00022676"/>
    </source>
</evidence>